<evidence type="ECO:0000256" key="1">
    <source>
        <dbReference type="RuleBase" id="RU004374"/>
    </source>
</evidence>
<proteinExistence type="inferred from homology"/>
<comment type="similarity">
    <text evidence="1">Belongs to the eukaryotic initiation factor 4E family.</text>
</comment>
<dbReference type="RefSeq" id="XP_013239191.1">
    <property type="nucleotide sequence ID" value="XM_013383737.1"/>
</dbReference>
<dbReference type="GO" id="GO:0003743">
    <property type="term" value="F:translation initiation factor activity"/>
    <property type="evidence" value="ECO:0007669"/>
    <property type="project" value="UniProtKB-KW"/>
</dbReference>
<dbReference type="PANTHER" id="PTHR11960">
    <property type="entry name" value="EUKARYOTIC TRANSLATION INITIATION FACTOR 4E RELATED"/>
    <property type="match status" value="1"/>
</dbReference>
<dbReference type="VEuPathDB" id="MicrosporidiaDB:DI09_139p60"/>
<gene>
    <name evidence="2" type="ORF">DI09_139p60</name>
</gene>
<keyword evidence="3" id="KW-1185">Reference proteome</keyword>
<dbReference type="GO" id="GO:0000340">
    <property type="term" value="F:RNA 7-methylguanosine cap binding"/>
    <property type="evidence" value="ECO:0007669"/>
    <property type="project" value="TreeGrafter"/>
</dbReference>
<protein>
    <submittedName>
        <fullName evidence="2">Putative eukaryotic initiation factor</fullName>
    </submittedName>
</protein>
<dbReference type="InterPro" id="IPR023398">
    <property type="entry name" value="TIF_eIF4e-like"/>
</dbReference>
<dbReference type="HOGENOM" id="CLU_043552_2_1_1"/>
<reference evidence="2 3" key="1">
    <citation type="submission" date="2014-04" db="EMBL/GenBank/DDBJ databases">
        <title>A new species of microsporidia sheds light on the evolution of extreme parasitism.</title>
        <authorList>
            <person name="Haag K.L."/>
            <person name="James T.Y."/>
            <person name="Larsson R."/>
            <person name="Schaer T.M."/>
            <person name="Refardt D."/>
            <person name="Pombert J.-F."/>
            <person name="Ebert D."/>
        </authorList>
    </citation>
    <scope>NUCLEOTIDE SEQUENCE [LARGE SCALE GENOMIC DNA]</scope>
    <source>
        <strain evidence="2 3">UGP3</strain>
        <tissue evidence="2">Spores</tissue>
    </source>
</reference>
<dbReference type="AlphaFoldDB" id="A0A098VUY9"/>
<name>A0A098VUY9_9MICR</name>
<dbReference type="OrthoDB" id="590761at2759"/>
<organism evidence="2 3">
    <name type="scientific">Mitosporidium daphniae</name>
    <dbReference type="NCBI Taxonomy" id="1485682"/>
    <lineage>
        <taxon>Eukaryota</taxon>
        <taxon>Fungi</taxon>
        <taxon>Fungi incertae sedis</taxon>
        <taxon>Microsporidia</taxon>
        <taxon>Mitosporidium</taxon>
    </lineage>
</organism>
<accession>A0A098VUY9</accession>
<dbReference type="Gene3D" id="3.30.760.10">
    <property type="entry name" value="RNA Cap, Translation Initiation Factor Eif4e"/>
    <property type="match status" value="1"/>
</dbReference>
<dbReference type="InterPro" id="IPR001040">
    <property type="entry name" value="TIF_eIF_4E"/>
</dbReference>
<dbReference type="Proteomes" id="UP000029725">
    <property type="component" value="Unassembled WGS sequence"/>
</dbReference>
<dbReference type="EMBL" id="JMKJ01000043">
    <property type="protein sequence ID" value="KGG52755.1"/>
    <property type="molecule type" value="Genomic_DNA"/>
</dbReference>
<evidence type="ECO:0000313" key="3">
    <source>
        <dbReference type="Proteomes" id="UP000029725"/>
    </source>
</evidence>
<comment type="caution">
    <text evidence="2">The sequence shown here is derived from an EMBL/GenBank/DDBJ whole genome shotgun (WGS) entry which is preliminary data.</text>
</comment>
<dbReference type="Pfam" id="PF01652">
    <property type="entry name" value="IF4E"/>
    <property type="match status" value="1"/>
</dbReference>
<dbReference type="SUPFAM" id="SSF55418">
    <property type="entry name" value="eIF4e-like"/>
    <property type="match status" value="1"/>
</dbReference>
<keyword evidence="1" id="KW-0694">RNA-binding</keyword>
<keyword evidence="1" id="KW-0648">Protein biosynthesis</keyword>
<keyword evidence="1 2" id="KW-0396">Initiation factor</keyword>
<dbReference type="GeneID" id="25258363"/>
<evidence type="ECO:0000313" key="2">
    <source>
        <dbReference type="EMBL" id="KGG52755.1"/>
    </source>
</evidence>
<sequence length="207" mass="23332">MTLLCIEKNLDSTGSGTPSLTSEAAKQSYPLKYPWTMYYDTPNKRTTQENYNTNLQALATVDYVYTACYMIQNIPDASELPSGTSLSFFRSDIKPSWEDSHNANGGKWTCSIHKDGSKKISKLWKDAIFSCIGSEYEHPETINGVVLSIRQKTDRIAFWISDASHDDALKHIASFIKTYLELPADFTLSFQLHADALKGNSRDHLIF</sequence>
<dbReference type="GO" id="GO:0016281">
    <property type="term" value="C:eukaryotic translation initiation factor 4F complex"/>
    <property type="evidence" value="ECO:0007669"/>
    <property type="project" value="TreeGrafter"/>
</dbReference>